<dbReference type="PANTHER" id="PTHR24006:SF644">
    <property type="entry name" value="UBIQUITIN CARBOXYL-TERMINAL HYDROLASE 7"/>
    <property type="match status" value="1"/>
</dbReference>
<dbReference type="InterPro" id="IPR028889">
    <property type="entry name" value="USP"/>
</dbReference>
<evidence type="ECO:0000256" key="5">
    <source>
        <dbReference type="ARBA" id="ARBA00022670"/>
    </source>
</evidence>
<dbReference type="EC" id="3.4.19.12" evidence="4"/>
<evidence type="ECO:0000256" key="6">
    <source>
        <dbReference type="ARBA" id="ARBA00022786"/>
    </source>
</evidence>
<comment type="similarity">
    <text evidence="3">Belongs to the peptidase C19 family.</text>
</comment>
<dbReference type="EMBL" id="QEAM01000052">
    <property type="protein sequence ID" value="TPX48453.1"/>
    <property type="molecule type" value="Genomic_DNA"/>
</dbReference>
<dbReference type="Pfam" id="PF12436">
    <property type="entry name" value="USP7_ICP0_bdg"/>
    <property type="match status" value="1"/>
</dbReference>
<dbReference type="Pfam" id="PF22486">
    <property type="entry name" value="MATH_2"/>
    <property type="match status" value="1"/>
</dbReference>
<dbReference type="Gene3D" id="3.90.70.10">
    <property type="entry name" value="Cysteine proteinases"/>
    <property type="match status" value="1"/>
</dbReference>
<dbReference type="STRING" id="286115.A0A507DA68"/>
<comment type="catalytic activity">
    <reaction evidence="1">
        <text>Thiol-dependent hydrolysis of ester, thioester, amide, peptide and isopeptide bonds formed by the C-terminal Gly of ubiquitin (a 76-residue protein attached to proteins as an intracellular targeting signal).</text>
        <dbReference type="EC" id="3.4.19.12"/>
    </reaction>
</comment>
<keyword evidence="5" id="KW-0645">Protease</keyword>
<dbReference type="PROSITE" id="PS00973">
    <property type="entry name" value="USP_2"/>
    <property type="match status" value="1"/>
</dbReference>
<dbReference type="Proteomes" id="UP000320475">
    <property type="component" value="Unassembled WGS sequence"/>
</dbReference>
<evidence type="ECO:0000256" key="8">
    <source>
        <dbReference type="ARBA" id="ARBA00022807"/>
    </source>
</evidence>
<keyword evidence="7" id="KW-0378">Hydrolase</keyword>
<dbReference type="PROSITE" id="PS00972">
    <property type="entry name" value="USP_1"/>
    <property type="match status" value="1"/>
</dbReference>
<feature type="domain" description="MATH" evidence="10">
    <location>
        <begin position="43"/>
        <end position="176"/>
    </location>
</feature>
<dbReference type="VEuPathDB" id="FungiDB:SeMB42_g06732"/>
<dbReference type="Proteomes" id="UP000317494">
    <property type="component" value="Unassembled WGS sequence"/>
</dbReference>
<dbReference type="InterPro" id="IPR002083">
    <property type="entry name" value="MATH/TRAF_dom"/>
</dbReference>
<evidence type="ECO:0000256" key="4">
    <source>
        <dbReference type="ARBA" id="ARBA00012759"/>
    </source>
</evidence>
<evidence type="ECO:0000256" key="2">
    <source>
        <dbReference type="ARBA" id="ARBA00004123"/>
    </source>
</evidence>
<dbReference type="GO" id="GO:0005829">
    <property type="term" value="C:cytosol"/>
    <property type="evidence" value="ECO:0007669"/>
    <property type="project" value="TreeGrafter"/>
</dbReference>
<dbReference type="Pfam" id="PF00443">
    <property type="entry name" value="UCH"/>
    <property type="match status" value="1"/>
</dbReference>
<keyword evidence="6" id="KW-0833">Ubl conjugation pathway</keyword>
<dbReference type="GO" id="GO:0006508">
    <property type="term" value="P:proteolysis"/>
    <property type="evidence" value="ECO:0007669"/>
    <property type="project" value="UniProtKB-KW"/>
</dbReference>
<dbReference type="SUPFAM" id="SSF49599">
    <property type="entry name" value="TRAF domain-like"/>
    <property type="match status" value="1"/>
</dbReference>
<dbReference type="SMART" id="SM00061">
    <property type="entry name" value="MATH"/>
    <property type="match status" value="1"/>
</dbReference>
<dbReference type="PROSITE" id="PS50144">
    <property type="entry name" value="MATH"/>
    <property type="match status" value="1"/>
</dbReference>
<feature type="domain" description="USP" evidence="11">
    <location>
        <begin position="202"/>
        <end position="518"/>
    </location>
</feature>
<dbReference type="PANTHER" id="PTHR24006">
    <property type="entry name" value="UBIQUITIN CARBOXYL-TERMINAL HYDROLASE"/>
    <property type="match status" value="1"/>
</dbReference>
<reference evidence="14 15" key="1">
    <citation type="journal article" date="2019" name="Sci. Rep.">
        <title>Comparative genomics of chytrid fungi reveal insights into the obligate biotrophic and pathogenic lifestyle of Synchytrium endobioticum.</title>
        <authorList>
            <person name="van de Vossenberg B.T.L.H."/>
            <person name="Warris S."/>
            <person name="Nguyen H.D.T."/>
            <person name="van Gent-Pelzer M.P.E."/>
            <person name="Joly D.L."/>
            <person name="van de Geest H.C."/>
            <person name="Bonants P.J.M."/>
            <person name="Smith D.S."/>
            <person name="Levesque C.A."/>
            <person name="van der Lee T.A.J."/>
        </authorList>
    </citation>
    <scope>NUCLEOTIDE SEQUENCE [LARGE SCALE GENOMIC DNA]</scope>
    <source>
        <strain evidence="13 15">LEV6574</strain>
        <strain evidence="12 14">MB42</strain>
    </source>
</reference>
<dbReference type="InterPro" id="IPR008974">
    <property type="entry name" value="TRAF-like"/>
</dbReference>
<dbReference type="GO" id="GO:0140492">
    <property type="term" value="F:metal-dependent deubiquitinase activity"/>
    <property type="evidence" value="ECO:0007669"/>
    <property type="project" value="UniProtKB-ARBA"/>
</dbReference>
<dbReference type="GO" id="GO:0005634">
    <property type="term" value="C:nucleus"/>
    <property type="evidence" value="ECO:0007669"/>
    <property type="project" value="UniProtKB-SubCell"/>
</dbReference>
<dbReference type="PROSITE" id="PS50235">
    <property type="entry name" value="USP_3"/>
    <property type="match status" value="1"/>
</dbReference>
<evidence type="ECO:0000313" key="12">
    <source>
        <dbReference type="EMBL" id="TPX38452.1"/>
    </source>
</evidence>
<gene>
    <name evidence="13" type="ORF">SeLEV6574_g02013</name>
    <name evidence="12" type="ORF">SeMB42_g06732</name>
</gene>
<evidence type="ECO:0000259" key="11">
    <source>
        <dbReference type="PROSITE" id="PS50235"/>
    </source>
</evidence>
<evidence type="ECO:0000313" key="14">
    <source>
        <dbReference type="Proteomes" id="UP000317494"/>
    </source>
</evidence>
<sequence length="1117" mass="128603">MEYNSQTPPAEPMEMDAPQPQPLTDVMHLASVTQESGERILAEKTFEWKIDSFTALRQDERTYSDEFECYGSQWRILLFPNGNRQNEQLSIFLESIDAPKQDRKSSWHICAEFSLAVANYEDDTIYKHQTAKMRFNPGETDWGFNQMIKFASLTVPIDNLPRPILENDKMRIVVYIRVVEDQTGVLWHTFIDYDSKKETGYVGLHNQGATCYMNSLLQSLYFTNYFRKATYAIPTESDEPQKSVPLALQRVFYNLQFSDLPVATTELTKSFGWDALDSFMQHDVQEFNRVLQDNLESKMKGTQAEGAISKLFVGKMKSYIKCINVDYESSRVEDYYDVQLNVKGCKNLLESFDNYVTVETMEGENKYQAEVFGLQDAKKGVIFKSFPPVLHLQLKRFEYDMQKDALVKINDRHEFPMEISLDDYLSDDADVDRITEQKYHLHGVLVHTGDVHGGHYCAYIRPQKFGKWYKFDDDRVVPVLQKEVLDDNYGGDGGGFRSGNNRMLKRLTNAYMLVYIREKDLDEVLGEVTEDDIPKHLRTRIEAERQAAEQKRKEKEEAHLFMFVKVLTDHDIRSHDGFDLCNFDDKAHPISQLATHKVRKDEIFGTFKATICEQMQLAPERVRLWTMVGRQNKTLRPDAPIPETEYDQTLECIREKYSKAQPELRLYLEQPDPEILHTHPKGPYFLPRDPSHIVIFLKYYDPKKQKMEYAGKLTVRSKMMKIADLSPILCERVDLPPNTPLKLFEEVKPTMIDTLKSKITFVQAELGDGDILCYQKELTEHDIKELPDANLATPPSYFESVLNRITVSFRPKTVGKDVLMVKDAKDRGPGEFELVLSKKMGYDTVAQKVAHKLGRIDPMKIRFSSNAASSPSKQIIKRTTGLTLQEMLPPQYPVPVSPILLYEILDISITELETKRYIKITVLDKGLKEIGTHDVLLLKTAKVDDLIQELSAKIRFEDGDNGPIRLFESLNNRLQKVLRPDDPLSTIVEYSYIYAEEIPQEELHMTEVDKVVNVFHFSKDVSRTHSIPFLFVLKAGEMFSVTKARLQARMGMNDKDFAKARVVYVLSGAFPKLFSVEDGDILCDKDFSQGESMGVDHIDKSRNARVGTFEKAIKIFG</sequence>
<dbReference type="Gene3D" id="3.10.20.90">
    <property type="entry name" value="Phosphatidylinositol 3-kinase Catalytic Subunit, Chain A, domain 1"/>
    <property type="match status" value="2"/>
</dbReference>
<dbReference type="InterPro" id="IPR001394">
    <property type="entry name" value="Peptidase_C19_UCH"/>
</dbReference>
<protein>
    <recommendedName>
        <fullName evidence="4">ubiquitinyl hydrolase 1</fullName>
        <ecNumber evidence="4">3.4.19.12</ecNumber>
    </recommendedName>
</protein>
<dbReference type="GO" id="GO:0031647">
    <property type="term" value="P:regulation of protein stability"/>
    <property type="evidence" value="ECO:0007669"/>
    <property type="project" value="TreeGrafter"/>
</dbReference>
<evidence type="ECO:0000256" key="1">
    <source>
        <dbReference type="ARBA" id="ARBA00000707"/>
    </source>
</evidence>
<evidence type="ECO:0000259" key="10">
    <source>
        <dbReference type="PROSITE" id="PS50144"/>
    </source>
</evidence>
<proteinExistence type="inferred from homology"/>
<dbReference type="GO" id="GO:0004843">
    <property type="term" value="F:cysteine-type deubiquitinase activity"/>
    <property type="evidence" value="ECO:0007669"/>
    <property type="project" value="UniProtKB-EC"/>
</dbReference>
<dbReference type="Gene3D" id="2.60.210.10">
    <property type="entry name" value="Apoptosis, Tumor Necrosis Factor Receptor Associated Protein 2, Chain A"/>
    <property type="match status" value="1"/>
</dbReference>
<name>A0A507DA68_9FUNG</name>
<keyword evidence="9" id="KW-0539">Nucleus</keyword>
<keyword evidence="14" id="KW-1185">Reference proteome</keyword>
<evidence type="ECO:0000256" key="9">
    <source>
        <dbReference type="ARBA" id="ARBA00023242"/>
    </source>
</evidence>
<dbReference type="AlphaFoldDB" id="A0A507DA68"/>
<dbReference type="InterPro" id="IPR038765">
    <property type="entry name" value="Papain-like_cys_pep_sf"/>
</dbReference>
<dbReference type="OrthoDB" id="289038at2759"/>
<dbReference type="SUPFAM" id="SSF54001">
    <property type="entry name" value="Cysteine proteinases"/>
    <property type="match status" value="1"/>
</dbReference>
<comment type="subcellular location">
    <subcellularLocation>
        <location evidence="2">Nucleus</location>
    </subcellularLocation>
</comment>
<dbReference type="EMBL" id="QEAN01000400">
    <property type="protein sequence ID" value="TPX38452.1"/>
    <property type="molecule type" value="Genomic_DNA"/>
</dbReference>
<evidence type="ECO:0000256" key="3">
    <source>
        <dbReference type="ARBA" id="ARBA00009085"/>
    </source>
</evidence>
<dbReference type="FunFam" id="3.90.70.10:FF:000005">
    <property type="entry name" value="Ubiquitin carboxyl-terminal hydrolase 7"/>
    <property type="match status" value="1"/>
</dbReference>
<dbReference type="InterPro" id="IPR018200">
    <property type="entry name" value="USP_CS"/>
</dbReference>
<dbReference type="InterPro" id="IPR029346">
    <property type="entry name" value="USP_C"/>
</dbReference>
<dbReference type="InterPro" id="IPR050164">
    <property type="entry name" value="Peptidase_C19"/>
</dbReference>
<dbReference type="Pfam" id="PF14533">
    <property type="entry name" value="USP7_C2"/>
    <property type="match status" value="1"/>
</dbReference>
<dbReference type="CDD" id="cd02659">
    <property type="entry name" value="peptidase_C19C"/>
    <property type="match status" value="1"/>
</dbReference>
<accession>A0A507DA68</accession>
<dbReference type="GO" id="GO:0016579">
    <property type="term" value="P:protein deubiquitination"/>
    <property type="evidence" value="ECO:0007669"/>
    <property type="project" value="InterPro"/>
</dbReference>
<evidence type="ECO:0000313" key="15">
    <source>
        <dbReference type="Proteomes" id="UP000320475"/>
    </source>
</evidence>
<comment type="caution">
    <text evidence="13">The sequence shown here is derived from an EMBL/GenBank/DDBJ whole genome shotgun (WGS) entry which is preliminary data.</text>
</comment>
<organism evidence="13 15">
    <name type="scientific">Synchytrium endobioticum</name>
    <dbReference type="NCBI Taxonomy" id="286115"/>
    <lineage>
        <taxon>Eukaryota</taxon>
        <taxon>Fungi</taxon>
        <taxon>Fungi incertae sedis</taxon>
        <taxon>Chytridiomycota</taxon>
        <taxon>Chytridiomycota incertae sedis</taxon>
        <taxon>Chytridiomycetes</taxon>
        <taxon>Synchytriales</taxon>
        <taxon>Synchytriaceae</taxon>
        <taxon>Synchytrium</taxon>
    </lineage>
</organism>
<keyword evidence="8" id="KW-0788">Thiol protease</keyword>
<evidence type="ECO:0000256" key="7">
    <source>
        <dbReference type="ARBA" id="ARBA00022801"/>
    </source>
</evidence>
<evidence type="ECO:0000313" key="13">
    <source>
        <dbReference type="EMBL" id="TPX48453.1"/>
    </source>
</evidence>
<dbReference type="InterPro" id="IPR024729">
    <property type="entry name" value="USP7_ICP0-binding_dom"/>
</dbReference>